<dbReference type="SUPFAM" id="SSF51126">
    <property type="entry name" value="Pectin lyase-like"/>
    <property type="match status" value="1"/>
</dbReference>
<dbReference type="InterPro" id="IPR041253">
    <property type="entry name" value="CBM77"/>
</dbReference>
<dbReference type="OrthoDB" id="148600at2"/>
<dbReference type="GO" id="GO:0030570">
    <property type="term" value="F:pectate lyase activity"/>
    <property type="evidence" value="ECO:0007669"/>
    <property type="project" value="InterPro"/>
</dbReference>
<evidence type="ECO:0000313" key="6">
    <source>
        <dbReference type="Proteomes" id="UP000246635"/>
    </source>
</evidence>
<dbReference type="Proteomes" id="UP000246635">
    <property type="component" value="Unassembled WGS sequence"/>
</dbReference>
<evidence type="ECO:0000259" key="4">
    <source>
        <dbReference type="SMART" id="SM00656"/>
    </source>
</evidence>
<dbReference type="InterPro" id="IPR045032">
    <property type="entry name" value="PEL"/>
</dbReference>
<keyword evidence="6" id="KW-1185">Reference proteome</keyword>
<dbReference type="GO" id="GO:0005576">
    <property type="term" value="C:extracellular region"/>
    <property type="evidence" value="ECO:0007669"/>
    <property type="project" value="UniProtKB-SubCell"/>
</dbReference>
<proteinExistence type="inferred from homology"/>
<dbReference type="Gene3D" id="2.160.20.10">
    <property type="entry name" value="Single-stranded right-handed beta-helix, Pectin lyase-like"/>
    <property type="match status" value="1"/>
</dbReference>
<dbReference type="InterPro" id="IPR012334">
    <property type="entry name" value="Pectin_lyas_fold"/>
</dbReference>
<protein>
    <submittedName>
        <fullName evidence="5">Pectate lyase-like protein</fullName>
    </submittedName>
</protein>
<feature type="chain" id="PRO_5016125282" evidence="3">
    <location>
        <begin position="34"/>
        <end position="685"/>
    </location>
</feature>
<dbReference type="Pfam" id="PF18283">
    <property type="entry name" value="CBM77"/>
    <property type="match status" value="1"/>
</dbReference>
<dbReference type="AlphaFoldDB" id="A0A2V2Z2G6"/>
<feature type="signal peptide" evidence="3">
    <location>
        <begin position="1"/>
        <end position="33"/>
    </location>
</feature>
<comment type="caution">
    <text evidence="5">The sequence shown here is derived from an EMBL/GenBank/DDBJ whole genome shotgun (WGS) entry which is preliminary data.</text>
</comment>
<evidence type="ECO:0000313" key="5">
    <source>
        <dbReference type="EMBL" id="PWW02841.1"/>
    </source>
</evidence>
<dbReference type="InterPro" id="IPR011050">
    <property type="entry name" value="Pectin_lyase_fold/virulence"/>
</dbReference>
<dbReference type="InterPro" id="IPR002022">
    <property type="entry name" value="Pec_lyase"/>
</dbReference>
<keyword evidence="2" id="KW-0624">Polysaccharide degradation</keyword>
<dbReference type="PANTHER" id="PTHR31683">
    <property type="entry name" value="PECTATE LYASE 18-RELATED"/>
    <property type="match status" value="1"/>
</dbReference>
<dbReference type="Pfam" id="PF00544">
    <property type="entry name" value="Pectate_lyase_4"/>
    <property type="match status" value="1"/>
</dbReference>
<reference evidence="5 6" key="1">
    <citation type="submission" date="2018-05" db="EMBL/GenBank/DDBJ databases">
        <title>Genomic Encyclopedia of Type Strains, Phase III (KMG-III): the genomes of soil and plant-associated and newly described type strains.</title>
        <authorList>
            <person name="Whitman W."/>
        </authorList>
    </citation>
    <scope>NUCLEOTIDE SEQUENCE [LARGE SCALE GENOMIC DNA]</scope>
    <source>
        <strain evidence="5 6">CECT 5696</strain>
    </source>
</reference>
<dbReference type="RefSeq" id="WP_110044325.1">
    <property type="nucleotide sequence ID" value="NZ_CP054612.1"/>
</dbReference>
<dbReference type="PANTHER" id="PTHR31683:SF18">
    <property type="entry name" value="PECTATE LYASE 21-RELATED"/>
    <property type="match status" value="1"/>
</dbReference>
<evidence type="ECO:0000256" key="3">
    <source>
        <dbReference type="SAM" id="SignalP"/>
    </source>
</evidence>
<evidence type="ECO:0000256" key="2">
    <source>
        <dbReference type="RuleBase" id="RU361173"/>
    </source>
</evidence>
<dbReference type="EMBL" id="QGTQ01000008">
    <property type="protein sequence ID" value="PWW02841.1"/>
    <property type="molecule type" value="Genomic_DNA"/>
</dbReference>
<name>A0A2V2Z2G6_9BACL</name>
<evidence type="ECO:0000256" key="1">
    <source>
        <dbReference type="ARBA" id="ARBA00023239"/>
    </source>
</evidence>
<dbReference type="SMART" id="SM00656">
    <property type="entry name" value="Amb_all"/>
    <property type="match status" value="1"/>
</dbReference>
<keyword evidence="1 2" id="KW-0456">Lyase</keyword>
<organism evidence="5 6">
    <name type="scientific">Paenibacillus cellulosilyticus</name>
    <dbReference type="NCBI Taxonomy" id="375489"/>
    <lineage>
        <taxon>Bacteria</taxon>
        <taxon>Bacillati</taxon>
        <taxon>Bacillota</taxon>
        <taxon>Bacilli</taxon>
        <taxon>Bacillales</taxon>
        <taxon>Paenibacillaceae</taxon>
        <taxon>Paenibacillus</taxon>
    </lineage>
</organism>
<keyword evidence="3" id="KW-0732">Signal</keyword>
<comment type="subcellular location">
    <subcellularLocation>
        <location evidence="2">Secreted</location>
    </subcellularLocation>
</comment>
<feature type="domain" description="Pectate lyase" evidence="4">
    <location>
        <begin position="206"/>
        <end position="407"/>
    </location>
</feature>
<keyword evidence="2" id="KW-0119">Carbohydrate metabolism</keyword>
<accession>A0A2V2Z2G6</accession>
<sequence length="685" mass="72297">MKKRAAKLTSYVVFLALAFALMTSGLGNPTAHAASVSITSSGAWNETTYVQWSAVSNAQGYNVYVKPSTAADSQYQQLDSQLIRNYSSYWRADAVGLAAGTYVMKVEAVLSDGTKASAVSGTLTATAHDRSGFAFASTSTFGTGSGAYNNNGTLQSGAQVVYVTSTTAQTVSLDVKINSAGDKQTAVGIGEILTLRQKGYDTTPLAIRIIGKVTAANMSGQLNSSGYLQVKGKTDYTAMNMTIEGIGQDATAYGWGLLLRYVGNVEVRNLGLMLFPDDGISLDTGNANVWLHNNDLFYGSAGSDADQVKGDGSTDMKKGSTFITISYNHYWDSGKASLVGLSETADFYATFHHNWFDHSDSRHPRIRTGSVHIYNNFYDGNAKYGVGVTTGSSAFVESNYFRHTKYPMMSSLQGTDALGEGTFSGENGGMIKAYNNLIASADSVIYANSSAGTTAANATSFDAYLASSRTATVPSTYKTLVGGTAYNNFDTLKDLGVSTSSIDAASSVEQVVSDKAGRLNHGDFTWEFTDSVDDTSDAVNTALMSKIQSYTTSLVSVGGNSSTSTDTTTPTDTTSESIVHNFTTSGTTSSFFTIQGNLSTTKGTVTYSGLTLTQCLKIESSTSIGFTTTAAKTLTLVFNSADGTQIKIDGTSYAMTGGIVSVSLAAGTHTITKADTTNLYYIELK</sequence>
<keyword evidence="2" id="KW-0964">Secreted</keyword>
<gene>
    <name evidence="5" type="ORF">DFQ01_108118</name>
</gene>
<comment type="similarity">
    <text evidence="2">Belongs to the polysaccharide lyase 1 family.</text>
</comment>
<dbReference type="GO" id="GO:0000272">
    <property type="term" value="P:polysaccharide catabolic process"/>
    <property type="evidence" value="ECO:0007669"/>
    <property type="project" value="UniProtKB-KW"/>
</dbReference>